<evidence type="ECO:0000313" key="2">
    <source>
        <dbReference type="EMBL" id="EFW29778.1"/>
    </source>
</evidence>
<feature type="domain" description="YgjP-like metallopeptidase" evidence="1">
    <location>
        <begin position="28"/>
        <end position="237"/>
    </location>
</feature>
<dbReference type="STRING" id="749551.HMPREF9555_01006"/>
<sequence length="246" mass="28397">MKRRTRLLREERGMMGGYDVHIRYKNIKNLYLRVQPPGVVEVSAPQGMTGAAIEGFISRRRTWIDERLRLICASAAAEKRRRYETGEMILLWGVQCPLEVRPVTRGKAYAEYADGRILLYASPDADVEERAEAVRALYRAELAAAIERTVPECEHIVGKHAAAWRIRAMKTRWGSCSTRTASITLNLALARYERRALVYVILHELTHLWVRGHGAVFHARMDRYLPDWRDVRRVLNAQAREDEEGR</sequence>
<reference evidence="2 3" key="1">
    <citation type="submission" date="2010-08" db="EMBL/GenBank/DDBJ databases">
        <authorList>
            <person name="Weinstock G."/>
            <person name="Sodergren E."/>
            <person name="Clifton S."/>
            <person name="Fulton L."/>
            <person name="Fulton B."/>
            <person name="Courtney L."/>
            <person name="Fronick C."/>
            <person name="Harrison M."/>
            <person name="Strong C."/>
            <person name="Farmer C."/>
            <person name="Delahaunty K."/>
            <person name="Markovic C."/>
            <person name="Hall O."/>
            <person name="Minx P."/>
            <person name="Tomlinson C."/>
            <person name="Mitreva M."/>
            <person name="Hou S."/>
            <person name="Chen J."/>
            <person name="Wollam A."/>
            <person name="Pepin K.H."/>
            <person name="Johnson M."/>
            <person name="Bhonagiri V."/>
            <person name="Zhang X."/>
            <person name="Suruliraj S."/>
            <person name="Warren W."/>
            <person name="Chinwalla A."/>
            <person name="Mardis E.R."/>
            <person name="Wilson R.K."/>
        </authorList>
    </citation>
    <scope>NUCLEOTIDE SEQUENCE [LARGE SCALE GENOMIC DNA]</scope>
    <source>
        <strain evidence="2 3">F0399</strain>
    </source>
</reference>
<dbReference type="CDD" id="cd07344">
    <property type="entry name" value="M48_yhfN_like"/>
    <property type="match status" value="1"/>
</dbReference>
<dbReference type="PANTHER" id="PTHR30399:SF1">
    <property type="entry name" value="UTP PYROPHOSPHATASE"/>
    <property type="match status" value="1"/>
</dbReference>
<evidence type="ECO:0000313" key="3">
    <source>
        <dbReference type="Proteomes" id="UP000004633"/>
    </source>
</evidence>
<dbReference type="HOGENOM" id="CLU_065947_1_0_9"/>
<dbReference type="Pfam" id="PF01863">
    <property type="entry name" value="YgjP-like"/>
    <property type="match status" value="1"/>
</dbReference>
<organism evidence="2 3">
    <name type="scientific">Selenomonas artemidis F0399</name>
    <dbReference type="NCBI Taxonomy" id="749551"/>
    <lineage>
        <taxon>Bacteria</taxon>
        <taxon>Bacillati</taxon>
        <taxon>Bacillota</taxon>
        <taxon>Negativicutes</taxon>
        <taxon>Selenomonadales</taxon>
        <taxon>Selenomonadaceae</taxon>
        <taxon>Selenomonas</taxon>
    </lineage>
</organism>
<dbReference type="Gene3D" id="3.30.2010.10">
    <property type="entry name" value="Metalloproteases ('zincins'), catalytic domain"/>
    <property type="match status" value="1"/>
</dbReference>
<dbReference type="Proteomes" id="UP000004633">
    <property type="component" value="Unassembled WGS sequence"/>
</dbReference>
<accession>E7N1Z6</accession>
<keyword evidence="3" id="KW-1185">Reference proteome</keyword>
<dbReference type="EMBL" id="AECV01000016">
    <property type="protein sequence ID" value="EFW29778.1"/>
    <property type="molecule type" value="Genomic_DNA"/>
</dbReference>
<gene>
    <name evidence="2" type="ORF">HMPREF9555_01006</name>
</gene>
<comment type="caution">
    <text evidence="2">The sequence shown here is derived from an EMBL/GenBank/DDBJ whole genome shotgun (WGS) entry which is preliminary data.</text>
</comment>
<proteinExistence type="predicted"/>
<dbReference type="AlphaFoldDB" id="E7N1Z6"/>
<dbReference type="InterPro" id="IPR053136">
    <property type="entry name" value="UTP_pyrophosphatase-like"/>
</dbReference>
<dbReference type="PANTHER" id="PTHR30399">
    <property type="entry name" value="UNCHARACTERIZED PROTEIN YGJP"/>
    <property type="match status" value="1"/>
</dbReference>
<evidence type="ECO:0000259" key="1">
    <source>
        <dbReference type="Pfam" id="PF01863"/>
    </source>
</evidence>
<protein>
    <recommendedName>
        <fullName evidence="1">YgjP-like metallopeptidase domain-containing protein</fullName>
    </recommendedName>
</protein>
<dbReference type="InterPro" id="IPR002725">
    <property type="entry name" value="YgjP-like_metallopeptidase"/>
</dbReference>
<dbReference type="RefSeq" id="WP_009349672.1">
    <property type="nucleotide sequence ID" value="NZ_GL638136.1"/>
</dbReference>
<name>E7N1Z6_9FIRM</name>